<dbReference type="GO" id="GO:0000902">
    <property type="term" value="P:cell morphogenesis"/>
    <property type="evidence" value="ECO:0007669"/>
    <property type="project" value="InterPro"/>
</dbReference>
<keyword evidence="2" id="KW-0132">Cell division</keyword>
<evidence type="ECO:0000259" key="6">
    <source>
        <dbReference type="Pfam" id="PF03775"/>
    </source>
</evidence>
<dbReference type="Pfam" id="PF22642">
    <property type="entry name" value="MinC_N_1"/>
    <property type="match status" value="1"/>
</dbReference>
<dbReference type="GO" id="GO:1901891">
    <property type="term" value="P:regulation of cell septum assembly"/>
    <property type="evidence" value="ECO:0007669"/>
    <property type="project" value="InterPro"/>
</dbReference>
<dbReference type="Gene3D" id="3.30.160.540">
    <property type="match status" value="1"/>
</dbReference>
<dbReference type="PANTHER" id="PTHR34108">
    <property type="entry name" value="SEPTUM SITE-DETERMINING PROTEIN MINC"/>
    <property type="match status" value="1"/>
</dbReference>
<dbReference type="eggNOG" id="COG0850">
    <property type="taxonomic scope" value="Bacteria"/>
</dbReference>
<dbReference type="HOGENOM" id="CLU_048711_2_2_9"/>
<gene>
    <name evidence="8" type="ORF">CLOHYLEM_04028</name>
</gene>
<dbReference type="SUPFAM" id="SSF63848">
    <property type="entry name" value="Cell-division inhibitor MinC, C-terminal domain"/>
    <property type="match status" value="1"/>
</dbReference>
<dbReference type="PANTHER" id="PTHR34108:SF1">
    <property type="entry name" value="SEPTUM SITE-DETERMINING PROTEIN MINC"/>
    <property type="match status" value="1"/>
</dbReference>
<dbReference type="Proteomes" id="UP000004893">
    <property type="component" value="Unassembled WGS sequence"/>
</dbReference>
<reference evidence="8" key="1">
    <citation type="submission" date="2009-02" db="EMBL/GenBank/DDBJ databases">
        <authorList>
            <person name="Fulton L."/>
            <person name="Clifton S."/>
            <person name="Fulton B."/>
            <person name="Xu J."/>
            <person name="Minx P."/>
            <person name="Pepin K.H."/>
            <person name="Johnson M."/>
            <person name="Bhonagiri V."/>
            <person name="Nash W.E."/>
            <person name="Mardis E.R."/>
            <person name="Wilson R.K."/>
        </authorList>
    </citation>
    <scope>NUCLEOTIDE SEQUENCE [LARGE SCALE GENOMIC DNA]</scope>
    <source>
        <strain evidence="8">DSM 15053</strain>
    </source>
</reference>
<comment type="similarity">
    <text evidence="1">Belongs to the MinC family.</text>
</comment>
<dbReference type="EMBL" id="ABYI02000003">
    <property type="protein sequence ID" value="EEG75862.1"/>
    <property type="molecule type" value="Genomic_DNA"/>
</dbReference>
<keyword evidence="4" id="KW-0131">Cell cycle</keyword>
<sequence>MNVKDPVLIKSNKYGITIRLDGEMPYRDLLPEVKTRFESAAHFFNNAQMAVEFEGRTFTEDEERLLIETIEDAAGIHILCVIEKNTYTEQMHKRMLDESLSEIHERDGQFYRGTLRGRQILESETSIVIIGDVEEGAKVAAKGNVVVIGTIYGTVIAGAAGDDSAVIAALHMSPKRLRIGDIEVKPNVGGSLSWAKLS</sequence>
<dbReference type="InterPro" id="IPR016098">
    <property type="entry name" value="CAP/MinC_C"/>
</dbReference>
<name>C0BW60_9FIRM</name>
<feature type="domain" description="Septum formation inhibitor MinC C-terminal" evidence="6">
    <location>
        <begin position="111"/>
        <end position="184"/>
    </location>
</feature>
<accession>C0BW60</accession>
<keyword evidence="3" id="KW-0717">Septation</keyword>
<evidence type="ECO:0000256" key="4">
    <source>
        <dbReference type="ARBA" id="ARBA00023306"/>
    </source>
</evidence>
<dbReference type="GO" id="GO:0000917">
    <property type="term" value="P:division septum assembly"/>
    <property type="evidence" value="ECO:0007669"/>
    <property type="project" value="UniProtKB-KW"/>
</dbReference>
<keyword evidence="9" id="KW-1185">Reference proteome</keyword>
<dbReference type="AlphaFoldDB" id="C0BW60"/>
<evidence type="ECO:0000256" key="2">
    <source>
        <dbReference type="ARBA" id="ARBA00022618"/>
    </source>
</evidence>
<organism evidence="8 9">
    <name type="scientific">[Clostridium] hylemonae DSM 15053</name>
    <dbReference type="NCBI Taxonomy" id="553973"/>
    <lineage>
        <taxon>Bacteria</taxon>
        <taxon>Bacillati</taxon>
        <taxon>Bacillota</taxon>
        <taxon>Clostridia</taxon>
        <taxon>Lachnospirales</taxon>
        <taxon>Lachnospiraceae</taxon>
    </lineage>
</organism>
<evidence type="ECO:0000256" key="1">
    <source>
        <dbReference type="ARBA" id="ARBA00006291"/>
    </source>
</evidence>
<evidence type="ECO:0000313" key="9">
    <source>
        <dbReference type="Proteomes" id="UP000004893"/>
    </source>
</evidence>
<evidence type="ECO:0000256" key="3">
    <source>
        <dbReference type="ARBA" id="ARBA00023210"/>
    </source>
</evidence>
<evidence type="ECO:0000256" key="5">
    <source>
        <dbReference type="ARBA" id="ARBA00046874"/>
    </source>
</evidence>
<comment type="caution">
    <text evidence="8">The sequence shown here is derived from an EMBL/GenBank/DDBJ whole genome shotgun (WGS) entry which is preliminary data.</text>
</comment>
<reference evidence="8" key="2">
    <citation type="submission" date="2013-06" db="EMBL/GenBank/DDBJ databases">
        <title>Draft genome sequence of Clostridium hylemonae (DSM 15053).</title>
        <authorList>
            <person name="Sudarsanam P."/>
            <person name="Ley R."/>
            <person name="Guruge J."/>
            <person name="Turnbaugh P.J."/>
            <person name="Mahowald M."/>
            <person name="Liep D."/>
            <person name="Gordon J."/>
        </authorList>
    </citation>
    <scope>NUCLEOTIDE SEQUENCE</scope>
    <source>
        <strain evidence="8">DSM 15053</strain>
    </source>
</reference>
<evidence type="ECO:0000259" key="7">
    <source>
        <dbReference type="Pfam" id="PF22642"/>
    </source>
</evidence>
<comment type="subunit">
    <text evidence="5">Interacts with MinD and FtsZ.</text>
</comment>
<dbReference type="InterPro" id="IPR055219">
    <property type="entry name" value="MinC_N_1"/>
</dbReference>
<dbReference type="InterPro" id="IPR013033">
    <property type="entry name" value="MinC"/>
</dbReference>
<dbReference type="InterPro" id="IPR005526">
    <property type="entry name" value="Septum_form_inhib_MinC_C"/>
</dbReference>
<feature type="domain" description="Septum site-determining protein MinC N-terminal" evidence="7">
    <location>
        <begin position="7"/>
        <end position="78"/>
    </location>
</feature>
<proteinExistence type="inferred from homology"/>
<protein>
    <submittedName>
        <fullName evidence="8">Septum site-determining protein MinC</fullName>
    </submittedName>
</protein>
<dbReference type="InterPro" id="IPR036145">
    <property type="entry name" value="MinC_C_sf"/>
</dbReference>
<dbReference type="STRING" id="553973.CLOHYLEM_04028"/>
<dbReference type="Gene3D" id="2.160.20.70">
    <property type="match status" value="1"/>
</dbReference>
<evidence type="ECO:0000313" key="8">
    <source>
        <dbReference type="EMBL" id="EEG75862.1"/>
    </source>
</evidence>
<dbReference type="Pfam" id="PF03775">
    <property type="entry name" value="MinC_C"/>
    <property type="match status" value="1"/>
</dbReference>